<dbReference type="OrthoDB" id="21485at10239"/>
<proteinExistence type="predicted"/>
<dbReference type="RefSeq" id="YP_009203668.1">
    <property type="nucleotide sequence ID" value="NC_028856.1"/>
</dbReference>
<protein>
    <submittedName>
        <fullName evidence="1">Uncharacterized protein</fullName>
    </submittedName>
</protein>
<gene>
    <name evidence="1" type="ORF">CPT_Stahl64</name>
</gene>
<reference evidence="1 2" key="1">
    <citation type="journal article" date="2015" name="Genome Announc.">
        <title>Complete Genome Sequence of Bacillus megaterium Siphophage Stahl.</title>
        <authorList>
            <person name="Brizendine A.M."/>
            <person name="Rousseau S."/>
            <person name="Hernandez A.C."/>
            <person name="Kuty Everett G.F."/>
        </authorList>
    </citation>
    <scope>NUCLEOTIDE SEQUENCE [LARGE SCALE GENOMIC DNA]</scope>
</reference>
<reference evidence="2" key="2">
    <citation type="submission" date="2015-01" db="EMBL/GenBank/DDBJ databases">
        <title>Complete Genome of Bacillus megaterium Siphophage Stahl.</title>
        <authorList>
            <person name="Brizendine A.M."/>
            <person name="Rousseau S."/>
            <person name="Hernandez A.C."/>
            <person name="Everett G.F.K."/>
        </authorList>
    </citation>
    <scope>NUCLEOTIDE SEQUENCE [LARGE SCALE GENOMIC DNA]</scope>
</reference>
<evidence type="ECO:0000313" key="2">
    <source>
        <dbReference type="Proteomes" id="UP000033015"/>
    </source>
</evidence>
<sequence length="131" mass="15219">MSNHYAYTVNDFQDGDKIVFTEHNHGFYFHGEVTHVTNERVHFEVHQKFSIESDELLREFDKGVITGSVNEVTIHRLTFLGDKSNRLEVKLDQRQSAILQSLFFDLASDTTDGKWLESLKTDAWKNELLEA</sequence>
<organism evidence="1 2">
    <name type="scientific">Bacillus phage Stahl</name>
    <dbReference type="NCBI Taxonomy" id="1610832"/>
    <lineage>
        <taxon>Viruses</taxon>
        <taxon>Duplodnaviria</taxon>
        <taxon>Heunggongvirae</taxon>
        <taxon>Uroviricota</taxon>
        <taxon>Caudoviricetes</taxon>
        <taxon>Slashvirus</taxon>
        <taxon>Slashvirus stahl</taxon>
    </lineage>
</organism>
<dbReference type="Proteomes" id="UP000033015">
    <property type="component" value="Segment"/>
</dbReference>
<dbReference type="EMBL" id="KP696447">
    <property type="protein sequence ID" value="AKA61492.1"/>
    <property type="molecule type" value="Genomic_DNA"/>
</dbReference>
<name>A0A0E3JT51_9CAUD</name>
<keyword evidence="2" id="KW-1185">Reference proteome</keyword>
<dbReference type="GeneID" id="26647867"/>
<dbReference type="KEGG" id="vg:26647867"/>
<accession>A0A0E3JT51</accession>
<evidence type="ECO:0000313" key="1">
    <source>
        <dbReference type="EMBL" id="AKA61492.1"/>
    </source>
</evidence>